<protein>
    <submittedName>
        <fullName evidence="1">Unnamed protein product</fullName>
    </submittedName>
</protein>
<reference evidence="1" key="1">
    <citation type="submission" date="2023-04" db="EMBL/GenBank/DDBJ databases">
        <title>Ambrosiozyma monospora NBRC 10751.</title>
        <authorList>
            <person name="Ichikawa N."/>
            <person name="Sato H."/>
            <person name="Tonouchi N."/>
        </authorList>
    </citation>
    <scope>NUCLEOTIDE SEQUENCE</scope>
    <source>
        <strain evidence="1">NBRC 10751</strain>
    </source>
</reference>
<evidence type="ECO:0000313" key="2">
    <source>
        <dbReference type="Proteomes" id="UP001165064"/>
    </source>
</evidence>
<organism evidence="1 2">
    <name type="scientific">Ambrosiozyma monospora</name>
    <name type="common">Yeast</name>
    <name type="synonym">Endomycopsis monosporus</name>
    <dbReference type="NCBI Taxonomy" id="43982"/>
    <lineage>
        <taxon>Eukaryota</taxon>
        <taxon>Fungi</taxon>
        <taxon>Dikarya</taxon>
        <taxon>Ascomycota</taxon>
        <taxon>Saccharomycotina</taxon>
        <taxon>Pichiomycetes</taxon>
        <taxon>Pichiales</taxon>
        <taxon>Pichiaceae</taxon>
        <taxon>Ambrosiozyma</taxon>
    </lineage>
</organism>
<comment type="caution">
    <text evidence="1">The sequence shown here is derived from an EMBL/GenBank/DDBJ whole genome shotgun (WGS) entry which is preliminary data.</text>
</comment>
<keyword evidence="2" id="KW-1185">Reference proteome</keyword>
<dbReference type="Proteomes" id="UP001165064">
    <property type="component" value="Unassembled WGS sequence"/>
</dbReference>
<sequence>MVSTRNPSGLSQIVLNNTISALGGLQGYLSWIISVRNEYLKRKNALVLALQHSEAVKKGWAYVNDAECGMFVTFVVNADHVDDKHEFMMNEFRLATAQTGVLTVSGGNLSISDVAKKERANFVRISLASAPDLKTLEEAAKRLSDAVVLLHKDE</sequence>
<evidence type="ECO:0000313" key="1">
    <source>
        <dbReference type="EMBL" id="GME99570.1"/>
    </source>
</evidence>
<name>A0ACB5U1T3_AMBMO</name>
<proteinExistence type="predicted"/>
<accession>A0ACB5U1T3</accession>
<gene>
    <name evidence="1" type="ORF">Amon02_001075400</name>
</gene>
<dbReference type="EMBL" id="BSXS01011045">
    <property type="protein sequence ID" value="GME99570.1"/>
    <property type="molecule type" value="Genomic_DNA"/>
</dbReference>